<comment type="caution">
    <text evidence="1">The sequence shown here is derived from an EMBL/GenBank/DDBJ whole genome shotgun (WGS) entry which is preliminary data.</text>
</comment>
<dbReference type="RefSeq" id="WP_041087382.1">
    <property type="nucleotide sequence ID" value="NZ_JXRP01000009.1"/>
</dbReference>
<gene>
    <name evidence="1" type="ORF">KP78_15020</name>
</gene>
<dbReference type="Proteomes" id="UP000031938">
    <property type="component" value="Unassembled WGS sequence"/>
</dbReference>
<protein>
    <submittedName>
        <fullName evidence="1">Uncharacterized protein</fullName>
    </submittedName>
</protein>
<accession>A0A0C2S7R8</accession>
<dbReference type="STRING" id="889306.KP78_15020"/>
<proteinExistence type="predicted"/>
<dbReference type="EMBL" id="JXRP01000009">
    <property type="protein sequence ID" value="KIL50034.1"/>
    <property type="molecule type" value="Genomic_DNA"/>
</dbReference>
<evidence type="ECO:0000313" key="2">
    <source>
        <dbReference type="Proteomes" id="UP000031938"/>
    </source>
</evidence>
<dbReference type="AlphaFoldDB" id="A0A0C2S7R8"/>
<reference evidence="1 2" key="1">
    <citation type="submission" date="2015-01" db="EMBL/GenBank/DDBJ databases">
        <title>Genome sequencing of Jeotgalibacillus soli.</title>
        <authorList>
            <person name="Goh K.M."/>
            <person name="Chan K.-G."/>
            <person name="Yaakop A.S."/>
            <person name="Ee R."/>
            <person name="Gan H.M."/>
            <person name="Chan C.S."/>
        </authorList>
    </citation>
    <scope>NUCLEOTIDE SEQUENCE [LARGE SCALE GENOMIC DNA]</scope>
    <source>
        <strain evidence="1 2">P9</strain>
    </source>
</reference>
<name>A0A0C2S7R8_9BACL</name>
<dbReference type="PATRIC" id="fig|889306.3.peg.1513"/>
<organism evidence="1 2">
    <name type="scientific">Jeotgalibacillus soli</name>
    <dbReference type="NCBI Taxonomy" id="889306"/>
    <lineage>
        <taxon>Bacteria</taxon>
        <taxon>Bacillati</taxon>
        <taxon>Bacillota</taxon>
        <taxon>Bacilli</taxon>
        <taxon>Bacillales</taxon>
        <taxon>Caryophanaceae</taxon>
        <taxon>Jeotgalibacillus</taxon>
    </lineage>
</organism>
<evidence type="ECO:0000313" key="1">
    <source>
        <dbReference type="EMBL" id="KIL50034.1"/>
    </source>
</evidence>
<sequence length="63" mass="6710">MSLGARLNEVLNLGDKIRVKIGDDNIDGTGSFIQATDDFLVWADDDGEVLFTVLGGGVSIKKV</sequence>
<dbReference type="OrthoDB" id="2892251at2"/>
<keyword evidence="2" id="KW-1185">Reference proteome</keyword>